<name>A0ABW0YQC9_9BACI</name>
<keyword evidence="2" id="KW-1185">Reference proteome</keyword>
<reference evidence="2" key="1">
    <citation type="journal article" date="2019" name="Int. J. Syst. Evol. Microbiol.">
        <title>The Global Catalogue of Microorganisms (GCM) 10K type strain sequencing project: providing services to taxonomists for standard genome sequencing and annotation.</title>
        <authorList>
            <consortium name="The Broad Institute Genomics Platform"/>
            <consortium name="The Broad Institute Genome Sequencing Center for Infectious Disease"/>
            <person name="Wu L."/>
            <person name="Ma J."/>
        </authorList>
    </citation>
    <scope>NUCLEOTIDE SEQUENCE [LARGE SCALE GENOMIC DNA]</scope>
    <source>
        <strain evidence="2">CECT 7184</strain>
    </source>
</reference>
<dbReference type="Pfam" id="PF08812">
    <property type="entry name" value="YtxC"/>
    <property type="match status" value="1"/>
</dbReference>
<evidence type="ECO:0000313" key="2">
    <source>
        <dbReference type="Proteomes" id="UP001596142"/>
    </source>
</evidence>
<sequence length="290" mass="34306">MFSIMFNCREESSHVYNLFEKAVSEFEERGLNIGSVTKKESTLFWSYNGTKEEWEHGILPYISAVLTKHVVDTKESEWLLTNIQDVFLYNDVEVAAEILEMAFSVLDGKKAEMPVYSHFYHRECFIYQPLLEDLRKNKQLQWEPFLTFRIGKYFSCLLHALECAIDEYKWEQEYQTMVESFRDFVNRTVPAVPVVHLVYGEKVRFFDENYNEITTQMRMRCLVKDLVFEKELLPEEMVISPLVSMAPELLHIYSNSDEHGVIKTLQAVFQERVKVYPLHFMSSLNLKQIQ</sequence>
<gene>
    <name evidence="1" type="primary">ytxC</name>
    <name evidence="1" type="ORF">ACFPU1_08085</name>
</gene>
<dbReference type="RefSeq" id="WP_385939963.1">
    <property type="nucleotide sequence ID" value="NZ_JBHSOZ010000003.1"/>
</dbReference>
<comment type="caution">
    <text evidence="1">The sequence shown here is derived from an EMBL/GenBank/DDBJ whole genome shotgun (WGS) entry which is preliminary data.</text>
</comment>
<dbReference type="InterPro" id="IPR014199">
    <property type="entry name" value="Spore_YtxC"/>
</dbReference>
<protein>
    <submittedName>
        <fullName evidence="1">Sporulation protein YtxC</fullName>
    </submittedName>
</protein>
<accession>A0ABW0YQC9</accession>
<dbReference type="Proteomes" id="UP001596142">
    <property type="component" value="Unassembled WGS sequence"/>
</dbReference>
<evidence type="ECO:0000313" key="1">
    <source>
        <dbReference type="EMBL" id="MFC5712738.1"/>
    </source>
</evidence>
<organism evidence="1 2">
    <name type="scientific">Thalassorhabdus alkalitolerans</name>
    <dbReference type="NCBI Taxonomy" id="2282697"/>
    <lineage>
        <taxon>Bacteria</taxon>
        <taxon>Bacillati</taxon>
        <taxon>Bacillota</taxon>
        <taxon>Bacilli</taxon>
        <taxon>Bacillales</taxon>
        <taxon>Bacillaceae</taxon>
        <taxon>Thalassorhabdus</taxon>
    </lineage>
</organism>
<dbReference type="EMBL" id="JBHSOZ010000003">
    <property type="protein sequence ID" value="MFC5712738.1"/>
    <property type="molecule type" value="Genomic_DNA"/>
</dbReference>
<proteinExistence type="predicted"/>